<organism evidence="3 4">
    <name type="scientific">Pyronema omphalodes (strain CBS 100304)</name>
    <name type="common">Pyronema confluens</name>
    <dbReference type="NCBI Taxonomy" id="1076935"/>
    <lineage>
        <taxon>Eukaryota</taxon>
        <taxon>Fungi</taxon>
        <taxon>Dikarya</taxon>
        <taxon>Ascomycota</taxon>
        <taxon>Pezizomycotina</taxon>
        <taxon>Pezizomycetes</taxon>
        <taxon>Pezizales</taxon>
        <taxon>Pyronemataceae</taxon>
        <taxon>Pyronema</taxon>
    </lineage>
</organism>
<proteinExistence type="predicted"/>
<dbReference type="Pfam" id="PF22939">
    <property type="entry name" value="WHD_GPIID"/>
    <property type="match status" value="1"/>
</dbReference>
<protein>
    <submittedName>
        <fullName evidence="3">Similar to ankyrin repeat-containing protein, putative [Penicillium marneffei ATCC 18224] acc. no. XP_002144344</fullName>
    </submittedName>
</protein>
<dbReference type="PANTHER" id="PTHR10039:SF15">
    <property type="entry name" value="NACHT DOMAIN-CONTAINING PROTEIN"/>
    <property type="match status" value="1"/>
</dbReference>
<accession>U4LF71</accession>
<evidence type="ECO:0000256" key="1">
    <source>
        <dbReference type="SAM" id="Phobius"/>
    </source>
</evidence>
<dbReference type="PANTHER" id="PTHR10039">
    <property type="entry name" value="AMELOGENIN"/>
    <property type="match status" value="1"/>
</dbReference>
<keyword evidence="1" id="KW-0812">Transmembrane</keyword>
<evidence type="ECO:0000313" key="4">
    <source>
        <dbReference type="Proteomes" id="UP000018144"/>
    </source>
</evidence>
<evidence type="ECO:0000259" key="2">
    <source>
        <dbReference type="Pfam" id="PF22939"/>
    </source>
</evidence>
<dbReference type="AlphaFoldDB" id="U4LF71"/>
<evidence type="ECO:0000313" key="3">
    <source>
        <dbReference type="EMBL" id="CCX10137.1"/>
    </source>
</evidence>
<keyword evidence="4" id="KW-1185">Reference proteome</keyword>
<dbReference type="EMBL" id="HF935513">
    <property type="protein sequence ID" value="CCX10137.1"/>
    <property type="molecule type" value="Genomic_DNA"/>
</dbReference>
<keyword evidence="1" id="KW-0472">Membrane</keyword>
<sequence>MPQEFKEQIINEIVSTSNGMFLLPALQIEAVLEKPTVRKRKEALKQMPRGLSDAFKVTLDRIRCQNPDMAQQAMDILQWTFLAQRGLKLEELRHALAVEPEDTDLDWENFIDAEGLLDCCLGLVIIDDSTSTVRLVHKSLQDYLKTEYEQNHIFEHGHYKISPTIDYMLDRALNMRMYRRFVLVMLFSNTLRIVGVFMHDI</sequence>
<feature type="domain" description="GPI inositol-deacylase winged helix" evidence="2">
    <location>
        <begin position="70"/>
        <end position="147"/>
    </location>
</feature>
<dbReference type="OMA" id="QWGHHLR"/>
<gene>
    <name evidence="3" type="ORF">PCON_09730</name>
</gene>
<keyword evidence="1" id="KW-1133">Transmembrane helix</keyword>
<dbReference type="OrthoDB" id="1577640at2759"/>
<dbReference type="Proteomes" id="UP000018144">
    <property type="component" value="Unassembled WGS sequence"/>
</dbReference>
<name>U4LF71_PYROM</name>
<dbReference type="eggNOG" id="ENOG502T205">
    <property type="taxonomic scope" value="Eukaryota"/>
</dbReference>
<feature type="transmembrane region" description="Helical" evidence="1">
    <location>
        <begin position="181"/>
        <end position="199"/>
    </location>
</feature>
<reference evidence="3 4" key="1">
    <citation type="journal article" date="2013" name="PLoS Genet.">
        <title>The genome and development-dependent transcriptomes of Pyronema confluens: a window into fungal evolution.</title>
        <authorList>
            <person name="Traeger S."/>
            <person name="Altegoer F."/>
            <person name="Freitag M."/>
            <person name="Gabaldon T."/>
            <person name="Kempken F."/>
            <person name="Kumar A."/>
            <person name="Marcet-Houben M."/>
            <person name="Poggeler S."/>
            <person name="Stajich J.E."/>
            <person name="Nowrousian M."/>
        </authorList>
    </citation>
    <scope>NUCLEOTIDE SEQUENCE [LARGE SCALE GENOMIC DNA]</scope>
    <source>
        <strain evidence="4">CBS 100304</strain>
        <tissue evidence="3">Vegetative mycelium</tissue>
    </source>
</reference>
<dbReference type="STRING" id="1076935.U4LF71"/>
<dbReference type="InterPro" id="IPR054471">
    <property type="entry name" value="GPIID_WHD"/>
</dbReference>